<dbReference type="SUPFAM" id="SSF51735">
    <property type="entry name" value="NAD(P)-binding Rossmann-fold domains"/>
    <property type="match status" value="1"/>
</dbReference>
<protein>
    <recommendedName>
        <fullName evidence="2">Enoyl reductase (ER) domain-containing protein</fullName>
    </recommendedName>
</protein>
<dbReference type="OrthoDB" id="809632at2759"/>
<organism evidence="3 4">
    <name type="scientific">Gigaspora rosea</name>
    <dbReference type="NCBI Taxonomy" id="44941"/>
    <lineage>
        <taxon>Eukaryota</taxon>
        <taxon>Fungi</taxon>
        <taxon>Fungi incertae sedis</taxon>
        <taxon>Mucoromycota</taxon>
        <taxon>Glomeromycotina</taxon>
        <taxon>Glomeromycetes</taxon>
        <taxon>Diversisporales</taxon>
        <taxon>Gigasporaceae</taxon>
        <taxon>Gigaspora</taxon>
    </lineage>
</organism>
<keyword evidence="1" id="KW-0560">Oxidoreductase</keyword>
<dbReference type="Proteomes" id="UP000266673">
    <property type="component" value="Unassembled WGS sequence"/>
</dbReference>
<dbReference type="CDD" id="cd05288">
    <property type="entry name" value="PGDH"/>
    <property type="match status" value="1"/>
</dbReference>
<dbReference type="PANTHER" id="PTHR43205">
    <property type="entry name" value="PROSTAGLANDIN REDUCTASE"/>
    <property type="match status" value="1"/>
</dbReference>
<dbReference type="STRING" id="44941.A0A397UZR0"/>
<reference evidence="3 4" key="1">
    <citation type="submission" date="2018-06" db="EMBL/GenBank/DDBJ databases">
        <title>Comparative genomics reveals the genomic features of Rhizophagus irregularis, R. cerebriforme, R. diaphanum and Gigaspora rosea, and their symbiotic lifestyle signature.</title>
        <authorList>
            <person name="Morin E."/>
            <person name="San Clemente H."/>
            <person name="Chen E.C.H."/>
            <person name="De La Providencia I."/>
            <person name="Hainaut M."/>
            <person name="Kuo A."/>
            <person name="Kohler A."/>
            <person name="Murat C."/>
            <person name="Tang N."/>
            <person name="Roy S."/>
            <person name="Loubradou J."/>
            <person name="Henrissat B."/>
            <person name="Grigoriev I.V."/>
            <person name="Corradi N."/>
            <person name="Roux C."/>
            <person name="Martin F.M."/>
        </authorList>
    </citation>
    <scope>NUCLEOTIDE SEQUENCE [LARGE SCALE GENOMIC DNA]</scope>
    <source>
        <strain evidence="3 4">DAOM 194757</strain>
    </source>
</reference>
<evidence type="ECO:0000259" key="2">
    <source>
        <dbReference type="SMART" id="SM00829"/>
    </source>
</evidence>
<evidence type="ECO:0000313" key="3">
    <source>
        <dbReference type="EMBL" id="RIB14249.1"/>
    </source>
</evidence>
<proteinExistence type="predicted"/>
<dbReference type="AlphaFoldDB" id="A0A397UZR0"/>
<keyword evidence="4" id="KW-1185">Reference proteome</keyword>
<dbReference type="EMBL" id="QKWP01000849">
    <property type="protein sequence ID" value="RIB14249.1"/>
    <property type="molecule type" value="Genomic_DNA"/>
</dbReference>
<dbReference type="InterPro" id="IPR020843">
    <property type="entry name" value="ER"/>
</dbReference>
<dbReference type="InterPro" id="IPR011032">
    <property type="entry name" value="GroES-like_sf"/>
</dbReference>
<gene>
    <name evidence="3" type="ORF">C2G38_2195668</name>
</gene>
<name>A0A397UZR0_9GLOM</name>
<dbReference type="SUPFAM" id="SSF50129">
    <property type="entry name" value="GroES-like"/>
    <property type="match status" value="2"/>
</dbReference>
<accession>A0A397UZR0</accession>
<dbReference type="PANTHER" id="PTHR43205:SF7">
    <property type="entry name" value="PROSTAGLANDIN REDUCTASE 1"/>
    <property type="match status" value="1"/>
</dbReference>
<dbReference type="FunFam" id="3.40.50.720:FF:000121">
    <property type="entry name" value="Prostaglandin reductase 2"/>
    <property type="match status" value="1"/>
</dbReference>
<dbReference type="SMART" id="SM00829">
    <property type="entry name" value="PKS_ER"/>
    <property type="match status" value="1"/>
</dbReference>
<dbReference type="InterPro" id="IPR045010">
    <property type="entry name" value="MDR_fam"/>
</dbReference>
<evidence type="ECO:0000313" key="4">
    <source>
        <dbReference type="Proteomes" id="UP000266673"/>
    </source>
</evidence>
<dbReference type="Gene3D" id="3.90.180.10">
    <property type="entry name" value="Medium-chain alcohol dehydrogenases, catalytic domain"/>
    <property type="match status" value="1"/>
</dbReference>
<dbReference type="InterPro" id="IPR013149">
    <property type="entry name" value="ADH-like_C"/>
</dbReference>
<dbReference type="InterPro" id="IPR041694">
    <property type="entry name" value="ADH_N_2"/>
</dbReference>
<feature type="domain" description="Enoyl reductase (ER)" evidence="2">
    <location>
        <begin position="20"/>
        <end position="344"/>
    </location>
</feature>
<dbReference type="InterPro" id="IPR036291">
    <property type="entry name" value="NAD(P)-bd_dom_sf"/>
</dbReference>
<dbReference type="Gene3D" id="3.40.50.720">
    <property type="entry name" value="NAD(P)-binding Rossmann-like Domain"/>
    <property type="match status" value="1"/>
</dbReference>
<comment type="caution">
    <text evidence="3">The sequence shown here is derived from an EMBL/GenBank/DDBJ whole genome shotgun (WGS) entry which is preliminary data.</text>
</comment>
<dbReference type="Pfam" id="PF16884">
    <property type="entry name" value="ADH_N_2"/>
    <property type="match status" value="1"/>
</dbReference>
<dbReference type="Pfam" id="PF00107">
    <property type="entry name" value="ADH_zinc_N"/>
    <property type="match status" value="1"/>
</dbReference>
<evidence type="ECO:0000256" key="1">
    <source>
        <dbReference type="ARBA" id="ARBA00023002"/>
    </source>
</evidence>
<sequence>MPSNKSIIFKAVPEGYPVAGEHMELVTKEIDIENFSLAEGDILVKNHYMSLDPYMRGKMRHSYVKSYTPAYEIGQVLDGRGIAIVVKSNNKKYQVGDYYIGLIGWEEYSHIPANVVSASFEILAKAISKSKVPESYFLGLLGLPGMSAYVGLNKIGQPKKGETIFITAASGAVGQVVGQIAKIKGLRVIGSAGDDSKIKYLEEELKFDGAFNYKTCNTDEKLKELCPNGIDIYFDNVGGEILDIVLNHLNNFARIVACGMISQYNTNDHYGVKNIFQVIKKRLLIQGFIVTDHLQEIEPFQKEMGEWLKQGKLKYKEDIVEGIQNAPQAFVNILTGKNFGKLIVKIC</sequence>
<dbReference type="GO" id="GO:0016628">
    <property type="term" value="F:oxidoreductase activity, acting on the CH-CH group of donors, NAD or NADP as acceptor"/>
    <property type="evidence" value="ECO:0007669"/>
    <property type="project" value="InterPro"/>
</dbReference>